<keyword evidence="3" id="KW-0288">FMN</keyword>
<gene>
    <name evidence="5" type="ORF">HGMM_F30F06C27</name>
</gene>
<dbReference type="CDD" id="cd02808">
    <property type="entry name" value="GltS_FMN"/>
    <property type="match status" value="1"/>
</dbReference>
<dbReference type="PANTHER" id="PTHR43819">
    <property type="entry name" value="ARCHAEAL-TYPE GLUTAMATE SYNTHASE [NADPH]"/>
    <property type="match status" value="1"/>
</dbReference>
<feature type="domain" description="Glutamate synthase" evidence="4">
    <location>
        <begin position="74"/>
        <end position="379"/>
    </location>
</feature>
<evidence type="ECO:0000313" key="6">
    <source>
        <dbReference type="Proteomes" id="UP000008120"/>
    </source>
</evidence>
<comment type="cofactor">
    <cofactor evidence="3">
        <name>FMN</name>
        <dbReference type="ChEBI" id="CHEBI:58210"/>
    </cofactor>
</comment>
<dbReference type="Proteomes" id="UP000008120">
    <property type="component" value="Chromosome"/>
</dbReference>
<comment type="catalytic activity">
    <reaction evidence="3">
        <text>2 L-glutamate + NADP(+) = L-glutamine + 2-oxoglutarate + NADPH + H(+)</text>
        <dbReference type="Rhea" id="RHEA:15501"/>
        <dbReference type="ChEBI" id="CHEBI:15378"/>
        <dbReference type="ChEBI" id="CHEBI:16810"/>
        <dbReference type="ChEBI" id="CHEBI:29985"/>
        <dbReference type="ChEBI" id="CHEBI:57783"/>
        <dbReference type="ChEBI" id="CHEBI:58349"/>
        <dbReference type="ChEBI" id="CHEBI:58359"/>
        <dbReference type="EC" id="1.4.1.13"/>
    </reaction>
</comment>
<dbReference type="PIRSF" id="PIRSF500061">
    <property type="entry name" value="GOGAT_lg2_archl"/>
    <property type="match status" value="1"/>
</dbReference>
<keyword evidence="3" id="KW-0285">Flavoprotein</keyword>
<keyword evidence="2 3" id="KW-0560">Oxidoreductase</keyword>
<evidence type="ECO:0000256" key="3">
    <source>
        <dbReference type="PIRNR" id="PIRNR006429"/>
    </source>
</evidence>
<dbReference type="EMBL" id="AP011727">
    <property type="protein sequence ID" value="BAJ46901.1"/>
    <property type="molecule type" value="Genomic_DNA"/>
</dbReference>
<dbReference type="PANTHER" id="PTHR43819:SF1">
    <property type="entry name" value="ARCHAEAL-TYPE GLUTAMATE SYNTHASE [NADPH]"/>
    <property type="match status" value="1"/>
</dbReference>
<sequence>MPRQEGPEFWNRTRIEHIRQLARFGEPVWVWDRAKHSSRRLLDRLVFKAELEDDERETVKQVAGVDASVSMAGGEITLTTPIYLGDMSFGALSGVPNIALARAADLTGILTGTGEGGLHPEVRKCRRITVQWASARFGVDIDVLMTGLGIVIKIGQGAKPGIGGHLPGVKVSRLISETRRIPVGVDAISPAPHHDIYSIEDLGQRIMALKEATGKPVFVKVGVTNYIGYIACGVARMGADGIILDGQGAGTGAAPAVVRNNVGLPVEIAVPVVDEMLRREGLREGFSVVAAGRVSSAEDTAKLIALGADLVSLGTASLIAMGCIMVHKCHLGFCPAVLTNKIDDNPVKLLSLDTATKWVVNMVNGWTEELKLILDKVGVKSVGELCGRRDLLVSRGVEPSQLSVMGVKPLA</sequence>
<comment type="similarity">
    <text evidence="1 3">Belongs to the glutamate synthase family.</text>
</comment>
<dbReference type="GO" id="GO:0004355">
    <property type="term" value="F:glutamate synthase (NADPH) activity"/>
    <property type="evidence" value="ECO:0007669"/>
    <property type="project" value="UniProtKB-EC"/>
</dbReference>
<accession>E6N3J5</accession>
<dbReference type="GO" id="GO:0006537">
    <property type="term" value="P:glutamate biosynthetic process"/>
    <property type="evidence" value="ECO:0007669"/>
    <property type="project" value="UniProtKB-KW"/>
</dbReference>
<dbReference type="InterPro" id="IPR043578">
    <property type="entry name" value="GltB_archl_type"/>
</dbReference>
<reference evidence="5 6" key="2">
    <citation type="journal article" date="2011" name="Nucleic Acids Res.">
        <title>Insights into the evolution of Archaea and eukaryotic protein modifier systems revealed by the genome of a novel archaeal group.</title>
        <authorList>
            <person name="Nunoura T."/>
            <person name="Takaki Y."/>
            <person name="Kakuta J."/>
            <person name="Nishi S."/>
            <person name="Sugahara J."/>
            <person name="Kazama H."/>
            <person name="Chee G."/>
            <person name="Hattori M."/>
            <person name="Kanai A."/>
            <person name="Atomi H."/>
            <person name="Takai K."/>
            <person name="Takami H."/>
        </authorList>
    </citation>
    <scope>NUCLEOTIDE SEQUENCE [LARGE SCALE GENOMIC DNA]</scope>
</reference>
<evidence type="ECO:0000259" key="4">
    <source>
        <dbReference type="Pfam" id="PF01645"/>
    </source>
</evidence>
<dbReference type="PIRSF" id="PIRSF006429">
    <property type="entry name" value="GOGAT_lg_2"/>
    <property type="match status" value="1"/>
</dbReference>
<dbReference type="Gene3D" id="3.20.20.70">
    <property type="entry name" value="Aldolase class I"/>
    <property type="match status" value="1"/>
</dbReference>
<evidence type="ECO:0000256" key="2">
    <source>
        <dbReference type="ARBA" id="ARBA00023002"/>
    </source>
</evidence>
<evidence type="ECO:0000313" key="5">
    <source>
        <dbReference type="EMBL" id="BAJ46901.1"/>
    </source>
</evidence>
<dbReference type="EC" id="1.4.1.13" evidence="3"/>
<evidence type="ECO:0000256" key="1">
    <source>
        <dbReference type="ARBA" id="ARBA00009716"/>
    </source>
</evidence>
<dbReference type="InterPro" id="IPR002932">
    <property type="entry name" value="Glu_synthdom"/>
</dbReference>
<protein>
    <recommendedName>
        <fullName evidence="3">Archaeal glutamate synthase [NADPH]</fullName>
        <ecNumber evidence="3">1.4.1.13</ecNumber>
    </recommendedName>
</protein>
<organism evidence="5 6">
    <name type="scientific">Caldiarchaeum subterraneum</name>
    <dbReference type="NCBI Taxonomy" id="311458"/>
    <lineage>
        <taxon>Archaea</taxon>
        <taxon>Nitrososphaerota</taxon>
        <taxon>Candidatus Caldarchaeales</taxon>
        <taxon>Candidatus Caldarchaeaceae</taxon>
        <taxon>Candidatus Caldarchaeum</taxon>
    </lineage>
</organism>
<keyword evidence="3" id="KW-0521">NADP</keyword>
<reference evidence="5 6" key="1">
    <citation type="journal article" date="2005" name="Environ. Microbiol.">
        <title>Genetic and functional properties of uncultivated thermophilic crenarchaeotes from a subsurface gold mine as revealed by analysis of genome fragments.</title>
        <authorList>
            <person name="Nunoura T."/>
            <person name="Hirayama H."/>
            <person name="Takami H."/>
            <person name="Oida H."/>
            <person name="Nishi S."/>
            <person name="Shimamura S."/>
            <person name="Suzuki Y."/>
            <person name="Inagaki F."/>
            <person name="Takai K."/>
            <person name="Nealson K.H."/>
            <person name="Horikoshi K."/>
        </authorList>
    </citation>
    <scope>NUCLEOTIDE SEQUENCE [LARGE SCALE GENOMIC DNA]</scope>
</reference>
<dbReference type="AlphaFoldDB" id="E6N3J5"/>
<proteinExistence type="inferred from homology"/>
<dbReference type="SUPFAM" id="SSF51395">
    <property type="entry name" value="FMN-linked oxidoreductases"/>
    <property type="match status" value="1"/>
</dbReference>
<keyword evidence="3" id="KW-0314">Glutamate biosynthesis</keyword>
<keyword evidence="3" id="KW-0028">Amino-acid biosynthesis</keyword>
<name>E6N3J5_CALS0</name>
<dbReference type="InterPro" id="IPR024188">
    <property type="entry name" value="GltB"/>
</dbReference>
<dbReference type="Pfam" id="PF01645">
    <property type="entry name" value="Glu_synthase"/>
    <property type="match status" value="1"/>
</dbReference>
<dbReference type="InterPro" id="IPR013785">
    <property type="entry name" value="Aldolase_TIM"/>
</dbReference>